<accession>A0A7H0Y2Y8</accession>
<dbReference type="RefSeq" id="WP_190297346.1">
    <property type="nucleotide sequence ID" value="NZ_CP061172.1"/>
</dbReference>
<protein>
    <recommendedName>
        <fullName evidence="3">RiboL-PSP-HEPN domain-containing protein</fullName>
    </recommendedName>
</protein>
<proteinExistence type="predicted"/>
<dbReference type="AlphaFoldDB" id="A0A7H0Y2Y8"/>
<evidence type="ECO:0000313" key="2">
    <source>
        <dbReference type="Proteomes" id="UP000516384"/>
    </source>
</evidence>
<evidence type="ECO:0008006" key="3">
    <source>
        <dbReference type="Google" id="ProtNLM"/>
    </source>
</evidence>
<dbReference type="Proteomes" id="UP000516384">
    <property type="component" value="Chromosome"/>
</dbReference>
<dbReference type="EMBL" id="CP061172">
    <property type="protein sequence ID" value="QNR65446.1"/>
    <property type="molecule type" value="Genomic_DNA"/>
</dbReference>
<organism evidence="1 2">
    <name type="scientific">Paenibacillus peoriae</name>
    <dbReference type="NCBI Taxonomy" id="59893"/>
    <lineage>
        <taxon>Bacteria</taxon>
        <taxon>Bacillati</taxon>
        <taxon>Bacillota</taxon>
        <taxon>Bacilli</taxon>
        <taxon>Bacillales</taxon>
        <taxon>Paenibacillaceae</taxon>
        <taxon>Paenibacillus</taxon>
    </lineage>
</organism>
<name>A0A7H0Y2Y8_9BACL</name>
<sequence length="229" mass="26995">MRSRFILALAQIQYHTLRDFSDDMEQIIKEKAAKHTIEMNELAKEYTNEQDLDIFWDYNSDRFRQLYQDYPNTLRTSLLISCITHLEKAVTDIFNDLQANHGEIFASPKSNRQLKGSLIEKEIQSMSQHLFLEDVCSSDQWGRIVYYILLRNRVIHSAGLVHPKDYEDLFNKIKSEENSENKIVVLNEYHEIIMLENSSKQIIGDCEFFINNLTAKVIEFNKLHTLKNE</sequence>
<gene>
    <name evidence="1" type="ORF">IAQ67_16255</name>
</gene>
<evidence type="ECO:0000313" key="1">
    <source>
        <dbReference type="EMBL" id="QNR65446.1"/>
    </source>
</evidence>
<reference evidence="1 2" key="1">
    <citation type="submission" date="2020-09" db="EMBL/GenBank/DDBJ databases">
        <title>Characterization of Paenibacillus peoriae strain ZF390 with broad-spectrum antimicrobial activity as a potential biocontrol agent.</title>
        <authorList>
            <person name="Li L."/>
            <person name="Zhao Y."/>
            <person name="Li B."/>
            <person name="Xie X."/>
        </authorList>
    </citation>
    <scope>NUCLEOTIDE SEQUENCE [LARGE SCALE GENOMIC DNA]</scope>
    <source>
        <strain evidence="1 2">ZF390</strain>
    </source>
</reference>